<dbReference type="CDD" id="cd04301">
    <property type="entry name" value="NAT_SF"/>
    <property type="match status" value="1"/>
</dbReference>
<name>A0A6C0NXJ1_9BACL</name>
<dbReference type="Gene3D" id="3.40.630.30">
    <property type="match status" value="1"/>
</dbReference>
<protein>
    <submittedName>
        <fullName evidence="2">GNAT family N-acetyltransferase</fullName>
    </submittedName>
</protein>
<feature type="domain" description="N-acetyltransferase" evidence="1">
    <location>
        <begin position="1"/>
        <end position="149"/>
    </location>
</feature>
<dbReference type="PROSITE" id="PS51186">
    <property type="entry name" value="GNAT"/>
    <property type="match status" value="1"/>
</dbReference>
<dbReference type="InterPro" id="IPR016181">
    <property type="entry name" value="Acyl_CoA_acyltransferase"/>
</dbReference>
<accession>A0A6C0NXJ1</accession>
<dbReference type="InterPro" id="IPR000182">
    <property type="entry name" value="GNAT_dom"/>
</dbReference>
<dbReference type="GO" id="GO:0016747">
    <property type="term" value="F:acyltransferase activity, transferring groups other than amino-acyl groups"/>
    <property type="evidence" value="ECO:0007669"/>
    <property type="project" value="InterPro"/>
</dbReference>
<evidence type="ECO:0000259" key="1">
    <source>
        <dbReference type="PROSITE" id="PS51186"/>
    </source>
</evidence>
<keyword evidence="3" id="KW-1185">Reference proteome</keyword>
<organism evidence="2 3">
    <name type="scientific">Paenibacillus rhizovicinus</name>
    <dbReference type="NCBI Taxonomy" id="2704463"/>
    <lineage>
        <taxon>Bacteria</taxon>
        <taxon>Bacillati</taxon>
        <taxon>Bacillota</taxon>
        <taxon>Bacilli</taxon>
        <taxon>Bacillales</taxon>
        <taxon>Paenibacillaceae</taxon>
        <taxon>Paenibacillus</taxon>
    </lineage>
</organism>
<sequence length="149" mass="15875">MQVKLLSPSQWSSAKERITRFLYRYGDSRLTHAGLAALNDLRASRLTASSRGAEAGAAVAVAIKDGKLAAVAFADDGGERACFVVVSPEFRGQGVGSLLLRALHRKLGRLTCSVASDNPSSMNMCFRAGMKAVSLHTGPTGKPTLRFEH</sequence>
<dbReference type="Pfam" id="PF13508">
    <property type="entry name" value="Acetyltransf_7"/>
    <property type="match status" value="1"/>
</dbReference>
<dbReference type="KEGG" id="prz:GZH47_07110"/>
<dbReference type="AlphaFoldDB" id="A0A6C0NXJ1"/>
<evidence type="ECO:0000313" key="3">
    <source>
        <dbReference type="Proteomes" id="UP000479114"/>
    </source>
</evidence>
<dbReference type="Proteomes" id="UP000479114">
    <property type="component" value="Chromosome"/>
</dbReference>
<keyword evidence="2" id="KW-0808">Transferase</keyword>
<proteinExistence type="predicted"/>
<dbReference type="EMBL" id="CP048286">
    <property type="protein sequence ID" value="QHW30646.1"/>
    <property type="molecule type" value="Genomic_DNA"/>
</dbReference>
<dbReference type="RefSeq" id="WP_162639456.1">
    <property type="nucleotide sequence ID" value="NZ_CP048286.1"/>
</dbReference>
<reference evidence="2 3" key="1">
    <citation type="submission" date="2020-02" db="EMBL/GenBank/DDBJ databases">
        <title>Paenibacillus sp. nov., isolated from rhizosphere soil of tomato.</title>
        <authorList>
            <person name="Weon H.-Y."/>
            <person name="Lee S.A."/>
        </authorList>
    </citation>
    <scope>NUCLEOTIDE SEQUENCE [LARGE SCALE GENOMIC DNA]</scope>
    <source>
        <strain evidence="2 3">14171R-81</strain>
    </source>
</reference>
<evidence type="ECO:0000313" key="2">
    <source>
        <dbReference type="EMBL" id="QHW30646.1"/>
    </source>
</evidence>
<gene>
    <name evidence="2" type="ORF">GZH47_07110</name>
</gene>
<dbReference type="SUPFAM" id="SSF55729">
    <property type="entry name" value="Acyl-CoA N-acyltransferases (Nat)"/>
    <property type="match status" value="1"/>
</dbReference>